<reference evidence="1" key="1">
    <citation type="submission" date="2021-08" db="EMBL/GenBank/DDBJ databases">
        <title>Novel anaerobic bacterium isolated from sea squirt in East Sea, Republic of Korea.</title>
        <authorList>
            <person name="Nguyen T.H."/>
            <person name="Li Z."/>
            <person name="Lee Y.-J."/>
            <person name="Ko J."/>
            <person name="Kim S.-G."/>
        </authorList>
    </citation>
    <scope>NUCLEOTIDE SEQUENCE</scope>
    <source>
        <strain evidence="1">KCTC 25031</strain>
    </source>
</reference>
<gene>
    <name evidence="1" type="ORF">K4L44_13155</name>
</gene>
<protein>
    <submittedName>
        <fullName evidence="1">TolC family protein</fullName>
    </submittedName>
</protein>
<proteinExistence type="predicted"/>
<organism evidence="1 2">
    <name type="scientific">Halosquirtibacter laminarini</name>
    <dbReference type="NCBI Taxonomy" id="3374600"/>
    <lineage>
        <taxon>Bacteria</taxon>
        <taxon>Pseudomonadati</taxon>
        <taxon>Bacteroidota</taxon>
        <taxon>Bacteroidia</taxon>
        <taxon>Marinilabiliales</taxon>
        <taxon>Prolixibacteraceae</taxon>
        <taxon>Halosquirtibacter</taxon>
    </lineage>
</organism>
<sequence length="428" mass="48861">MKSYRLLILLFIVPISLMSQNRLSVEEAVRIGLENNYNIQINKVDVDKAVLLNSWGQAGRFPQLSFIGKATNRDLFTPKVSHENNVSAGVNLSWVLFDGFRVNITKSKLADLQNLSEGNAMVVIENTVQSIILAYYQLLLNQSEREVLKTIELLSYDRMKYVESQREVGTAVKFDFLQAKNNYLEDKAKYLRMQMTSKTLQRNLAFLIGDSVQVNYDLTASLDAPTQTYFLPDLERKMRRSNRNLMVQYLSLAVVEDDYKLSKSGDYPSIALNSNYNLGYGWADASGQWNGASVSNLYVEMGVRYNLFNGGIQKRAKKIAKYNVKVQELRVESIWIGLKNQLLNQHAKYLLEKELLFVAEEAEESALLNLKLAKERYDVGAINSFNYRDVQIVYQNAALAKLRSKYRMIESNLGLVKLTGGLLSEWDK</sequence>
<dbReference type="Proteomes" id="UP000826212">
    <property type="component" value="Chromosome"/>
</dbReference>
<dbReference type="EMBL" id="CP081303">
    <property type="protein sequence ID" value="QZE13515.1"/>
    <property type="molecule type" value="Genomic_DNA"/>
</dbReference>
<evidence type="ECO:0000313" key="2">
    <source>
        <dbReference type="Proteomes" id="UP000826212"/>
    </source>
</evidence>
<name>A0AC61NGY6_9BACT</name>
<keyword evidence="2" id="KW-1185">Reference proteome</keyword>
<accession>A0AC61NGY6</accession>
<evidence type="ECO:0000313" key="1">
    <source>
        <dbReference type="EMBL" id="QZE13515.1"/>
    </source>
</evidence>